<organism evidence="2 3">
    <name type="scientific">Candidatus Paraluminiphilus aquimaris</name>
    <dbReference type="NCBI Taxonomy" id="2518994"/>
    <lineage>
        <taxon>Bacteria</taxon>
        <taxon>Pseudomonadati</taxon>
        <taxon>Pseudomonadota</taxon>
        <taxon>Gammaproteobacteria</taxon>
        <taxon>Cellvibrionales</taxon>
        <taxon>Halieaceae</taxon>
        <taxon>Candidatus Paraluminiphilus</taxon>
    </lineage>
</organism>
<dbReference type="SUPFAM" id="SSF52833">
    <property type="entry name" value="Thioredoxin-like"/>
    <property type="match status" value="1"/>
</dbReference>
<dbReference type="PANTHER" id="PTHR43968:SF6">
    <property type="entry name" value="GLUTATHIONE S-TRANSFERASE OMEGA"/>
    <property type="match status" value="1"/>
</dbReference>
<dbReference type="InterPro" id="IPR036282">
    <property type="entry name" value="Glutathione-S-Trfase_C_sf"/>
</dbReference>
<sequence>MTDTPILYSFRRCPYAMRARVSIAYSGAQVGLREVVLKDKPTAMLEVSPKGTVPVLIDIDGTVIEESLDVMRWALAQNDPENWLDGLGLDDPLILTCDDEFKHWLDRYKYAVRFPEQNEQWYREQGELFLDELEQLLTHHRYLRSDSLSAVDVAVMPFVRQFAGVDTNWWSERPYPQVATWLEQLLEGDLFKGVMKKYPRWQEGDPAIPFPS</sequence>
<feature type="domain" description="GST N-terminal" evidence="1">
    <location>
        <begin position="3"/>
        <end position="82"/>
    </location>
</feature>
<dbReference type="EMBL" id="CP036501">
    <property type="protein sequence ID" value="UZP73930.1"/>
    <property type="molecule type" value="Genomic_DNA"/>
</dbReference>
<evidence type="ECO:0000259" key="1">
    <source>
        <dbReference type="PROSITE" id="PS50404"/>
    </source>
</evidence>
<dbReference type="RefSeq" id="WP_279242731.1">
    <property type="nucleotide sequence ID" value="NZ_CP036501.1"/>
</dbReference>
<accession>A0ABY6Q4V6</accession>
<dbReference type="Proteomes" id="UP001317963">
    <property type="component" value="Chromosome"/>
</dbReference>
<dbReference type="Pfam" id="PF13410">
    <property type="entry name" value="GST_C_2"/>
    <property type="match status" value="1"/>
</dbReference>
<gene>
    <name evidence="2" type="ORF">E0F26_03850</name>
</gene>
<dbReference type="CDD" id="cd03196">
    <property type="entry name" value="GST_C_5"/>
    <property type="match status" value="1"/>
</dbReference>
<evidence type="ECO:0000313" key="2">
    <source>
        <dbReference type="EMBL" id="UZP73930.1"/>
    </source>
</evidence>
<protein>
    <submittedName>
        <fullName evidence="2">Glutathione S-transferase</fullName>
    </submittedName>
</protein>
<dbReference type="PROSITE" id="PS50404">
    <property type="entry name" value="GST_NTER"/>
    <property type="match status" value="1"/>
</dbReference>
<dbReference type="CDD" id="cd03060">
    <property type="entry name" value="GST_N_Omega_like"/>
    <property type="match status" value="1"/>
</dbReference>
<dbReference type="InterPro" id="IPR004045">
    <property type="entry name" value="Glutathione_S-Trfase_N"/>
</dbReference>
<proteinExistence type="predicted"/>
<dbReference type="Gene3D" id="3.40.30.10">
    <property type="entry name" value="Glutaredoxin"/>
    <property type="match status" value="1"/>
</dbReference>
<dbReference type="Pfam" id="PF13417">
    <property type="entry name" value="GST_N_3"/>
    <property type="match status" value="1"/>
</dbReference>
<dbReference type="InterPro" id="IPR036249">
    <property type="entry name" value="Thioredoxin-like_sf"/>
</dbReference>
<name>A0ABY6Q4V6_9GAMM</name>
<dbReference type="InterPro" id="IPR050983">
    <property type="entry name" value="GST_Omega/HSP26"/>
</dbReference>
<keyword evidence="3" id="KW-1185">Reference proteome</keyword>
<reference evidence="2 3" key="1">
    <citation type="submission" date="2019-02" db="EMBL/GenBank/DDBJ databases">
        <title>Halieaceae_genomes.</title>
        <authorList>
            <person name="Li S.-H."/>
        </authorList>
    </citation>
    <scope>NUCLEOTIDE SEQUENCE [LARGE SCALE GENOMIC DNA]</scope>
    <source>
        <strain evidence="2 3">JH123</strain>
    </source>
</reference>
<dbReference type="Gene3D" id="1.20.1050.10">
    <property type="match status" value="1"/>
</dbReference>
<dbReference type="PANTHER" id="PTHR43968">
    <property type="match status" value="1"/>
</dbReference>
<evidence type="ECO:0000313" key="3">
    <source>
        <dbReference type="Proteomes" id="UP001317963"/>
    </source>
</evidence>
<dbReference type="SUPFAM" id="SSF47616">
    <property type="entry name" value="GST C-terminal domain-like"/>
    <property type="match status" value="1"/>
</dbReference>